<feature type="transmembrane region" description="Helical" evidence="7">
    <location>
        <begin position="776"/>
        <end position="798"/>
    </location>
</feature>
<comment type="similarity">
    <text evidence="6">Belongs to the ABC-4 integral membrane protein family.</text>
</comment>
<proteinExistence type="inferred from homology"/>
<protein>
    <submittedName>
        <fullName evidence="9">Putative ABC transport system permease protein</fullName>
    </submittedName>
</protein>
<comment type="subcellular location">
    <subcellularLocation>
        <location evidence="1">Cell membrane</location>
        <topology evidence="1">Multi-pass membrane protein</topology>
    </subcellularLocation>
</comment>
<gene>
    <name evidence="9" type="ORF">L618_000100005560</name>
</gene>
<organism evidence="9 10">
    <name type="scientific">Rhodococcus rhodochrous J45</name>
    <dbReference type="NCBI Taxonomy" id="935266"/>
    <lineage>
        <taxon>Bacteria</taxon>
        <taxon>Bacillati</taxon>
        <taxon>Actinomycetota</taxon>
        <taxon>Actinomycetes</taxon>
        <taxon>Mycobacteriales</taxon>
        <taxon>Nocardiaceae</taxon>
        <taxon>Rhodococcus</taxon>
    </lineage>
</organism>
<evidence type="ECO:0000256" key="7">
    <source>
        <dbReference type="SAM" id="Phobius"/>
    </source>
</evidence>
<comment type="caution">
    <text evidence="9">The sequence shown here is derived from an EMBL/GenBank/DDBJ whole genome shotgun (WGS) entry which is preliminary data.</text>
</comment>
<feature type="transmembrane region" description="Helical" evidence="7">
    <location>
        <begin position="250"/>
        <end position="275"/>
    </location>
</feature>
<dbReference type="PANTHER" id="PTHR30572">
    <property type="entry name" value="MEMBRANE COMPONENT OF TRANSPORTER-RELATED"/>
    <property type="match status" value="1"/>
</dbReference>
<dbReference type="AlphaFoldDB" id="A0A562ETZ6"/>
<accession>A0A562ETZ6</accession>
<evidence type="ECO:0000256" key="6">
    <source>
        <dbReference type="ARBA" id="ARBA00038076"/>
    </source>
</evidence>
<keyword evidence="5 7" id="KW-0472">Membrane</keyword>
<dbReference type="GO" id="GO:0022857">
    <property type="term" value="F:transmembrane transporter activity"/>
    <property type="evidence" value="ECO:0007669"/>
    <property type="project" value="TreeGrafter"/>
</dbReference>
<feature type="transmembrane region" description="Helical" evidence="7">
    <location>
        <begin position="394"/>
        <end position="413"/>
    </location>
</feature>
<dbReference type="Proteomes" id="UP000317573">
    <property type="component" value="Unassembled WGS sequence"/>
</dbReference>
<evidence type="ECO:0000256" key="2">
    <source>
        <dbReference type="ARBA" id="ARBA00022475"/>
    </source>
</evidence>
<evidence type="ECO:0000259" key="8">
    <source>
        <dbReference type="Pfam" id="PF02687"/>
    </source>
</evidence>
<dbReference type="EMBL" id="VLJT01000001">
    <property type="protein sequence ID" value="TWH25101.1"/>
    <property type="molecule type" value="Genomic_DNA"/>
</dbReference>
<dbReference type="InterPro" id="IPR050250">
    <property type="entry name" value="Macrolide_Exporter_MacB"/>
</dbReference>
<evidence type="ECO:0000256" key="5">
    <source>
        <dbReference type="ARBA" id="ARBA00023136"/>
    </source>
</evidence>
<evidence type="ECO:0000313" key="9">
    <source>
        <dbReference type="EMBL" id="TWH25101.1"/>
    </source>
</evidence>
<dbReference type="Pfam" id="PF02687">
    <property type="entry name" value="FtsX"/>
    <property type="match status" value="2"/>
</dbReference>
<feature type="transmembrane region" description="Helical" evidence="7">
    <location>
        <begin position="730"/>
        <end position="756"/>
    </location>
</feature>
<dbReference type="InterPro" id="IPR003838">
    <property type="entry name" value="ABC3_permease_C"/>
</dbReference>
<dbReference type="GO" id="GO:0005886">
    <property type="term" value="C:plasma membrane"/>
    <property type="evidence" value="ECO:0007669"/>
    <property type="project" value="UniProtKB-SubCell"/>
</dbReference>
<evidence type="ECO:0000256" key="3">
    <source>
        <dbReference type="ARBA" id="ARBA00022692"/>
    </source>
</evidence>
<keyword evidence="4 7" id="KW-1133">Transmembrane helix</keyword>
<feature type="domain" description="ABC3 transporter permease C-terminal" evidence="8">
    <location>
        <begin position="690"/>
        <end position="807"/>
    </location>
</feature>
<feature type="transmembrane region" description="Helical" evidence="7">
    <location>
        <begin position="344"/>
        <end position="365"/>
    </location>
</feature>
<feature type="domain" description="ABC3 transporter permease C-terminal" evidence="8">
    <location>
        <begin position="254"/>
        <end position="374"/>
    </location>
</feature>
<sequence>MFSLALSSARHQWRTLLGSGVALACGIGLLAATLLVIVSAQPRPSARYADADLMVVTEEMGQTYNATPVRRPLDDVDETELVTRLQNVAGVASVIPDRVFPAQLADGDRILTPTDRDDPLGHNMSSSMLGTERIAAGLPPAGAGQVVAPESSGLQPGDAATLLTAAGRVPVTVSGVADGRSIYLDDVTAASMSSGVTAVGVVLHDGVDPASVRHDLAAAVGDTGEVLTGADLVRTESSADRGARNIGSQLLGTMGLLAAMITVFIVATTFAFTVTQRRRELGLLRAVGATPRQVRRMLLAEALAVGAVSSVAGAGLGCAVAPVLGGWMRGADMLPRGWELSITVLPVLVSVATGVGVALSGVWLASRRAATVQPIEALREAHAERSPMTTGRRIVGGVGVVGAVACAIASAAGSGGSTVSFAVVAVMAAVVGFTALGPVYLPRLLRAVVPGAGPVAQLFRAEATHGARRVSSVMAPILVLAGFAVLLTGIVDTMDTAFDGAASAAIPSELVVSPADGSPAMPSDTREKVWSAGETDVVAPVATTVILHDRALDAWGISGEELSSMGLTVREGSPELLDGGSVVLDADAAIRLGLGAGATVETTFPDGTSAPLDVVAVVSGGPAFSYVDHGTALAHDRTAMTPILYVDGTDQQALSEAMMGTAVQVETPARFESAGNAEEERLLRLFELALVGMSLTFAALAVVNTTSMAAADRRSALALLQRIGATRRQVYGLVALEAFVVATVGVVLGVLLAWPALAGVAAGLSDDVSRAVSPSVRWSAVGTVAVVSVGIVSAAAVVPTTRALRSSVG</sequence>
<evidence type="ECO:0000256" key="1">
    <source>
        <dbReference type="ARBA" id="ARBA00004651"/>
    </source>
</evidence>
<feature type="transmembrane region" description="Helical" evidence="7">
    <location>
        <begin position="419"/>
        <end position="441"/>
    </location>
</feature>
<feature type="transmembrane region" description="Helical" evidence="7">
    <location>
        <begin position="470"/>
        <end position="491"/>
    </location>
</feature>
<evidence type="ECO:0000256" key="4">
    <source>
        <dbReference type="ARBA" id="ARBA00022989"/>
    </source>
</evidence>
<feature type="transmembrane region" description="Helical" evidence="7">
    <location>
        <begin position="688"/>
        <end position="710"/>
    </location>
</feature>
<dbReference type="PANTHER" id="PTHR30572:SF4">
    <property type="entry name" value="ABC TRANSPORTER PERMEASE YTRF"/>
    <property type="match status" value="1"/>
</dbReference>
<feature type="transmembrane region" description="Helical" evidence="7">
    <location>
        <begin position="302"/>
        <end position="324"/>
    </location>
</feature>
<keyword evidence="3 7" id="KW-0812">Transmembrane</keyword>
<evidence type="ECO:0000313" key="10">
    <source>
        <dbReference type="Proteomes" id="UP000317573"/>
    </source>
</evidence>
<dbReference type="RefSeq" id="WP_186455065.1">
    <property type="nucleotide sequence ID" value="NZ_VLJT01000001.1"/>
</dbReference>
<keyword evidence="2" id="KW-1003">Cell membrane</keyword>
<name>A0A562ETZ6_RHORH</name>
<reference evidence="9 10" key="1">
    <citation type="submission" date="2019-07" db="EMBL/GenBank/DDBJ databases">
        <title>Genome sequencing of lignin-degrading bacterial isolates.</title>
        <authorList>
            <person name="Gladden J."/>
        </authorList>
    </citation>
    <scope>NUCLEOTIDE SEQUENCE [LARGE SCALE GENOMIC DNA]</scope>
    <source>
        <strain evidence="9 10">J45</strain>
    </source>
</reference>